<sequence>MDTFEAIKTRRSIRRFQDRPVEGDKLNSLLEAVRMSPSWANFQCWRFIVVKDKTKREKMSDLTYVESFFAPLGYKANPAKKGLIEAPVVIVACADPAKSGVIWDQHYYMTDVGIAAQTLMLSARALGLGTVFVGVYDEEKIRGLLEIPPLIRIVGLFPLGYPLEEKKDGPPRKPLSEIVSYEKWG</sequence>
<name>A0A2U3QDT8_9BACT</name>
<dbReference type="InterPro" id="IPR029479">
    <property type="entry name" value="Nitroreductase"/>
</dbReference>
<dbReference type="Proteomes" id="UP000245125">
    <property type="component" value="Unassembled WGS sequence"/>
</dbReference>
<protein>
    <submittedName>
        <fullName evidence="4">Nitroreductase</fullName>
    </submittedName>
</protein>
<reference evidence="5" key="1">
    <citation type="submission" date="2018-03" db="EMBL/GenBank/DDBJ databases">
        <authorList>
            <person name="Zecchin S."/>
        </authorList>
    </citation>
    <scope>NUCLEOTIDE SEQUENCE [LARGE SCALE GENOMIC DNA]</scope>
</reference>
<comment type="similarity">
    <text evidence="1">Belongs to the nitroreductase family.</text>
</comment>
<dbReference type="EMBL" id="OUUY01000002">
    <property type="protein sequence ID" value="SPP99583.1"/>
    <property type="molecule type" value="Genomic_DNA"/>
</dbReference>
<evidence type="ECO:0000313" key="4">
    <source>
        <dbReference type="EMBL" id="SPP99583.1"/>
    </source>
</evidence>
<keyword evidence="2" id="KW-0560">Oxidoreductase</keyword>
<dbReference type="PANTHER" id="PTHR43673">
    <property type="entry name" value="NAD(P)H NITROREDUCTASE YDGI-RELATED"/>
    <property type="match status" value="1"/>
</dbReference>
<dbReference type="Gene3D" id="3.40.109.10">
    <property type="entry name" value="NADH Oxidase"/>
    <property type="match status" value="1"/>
</dbReference>
<gene>
    <name evidence="4" type="ORF">NBG4_100023</name>
</gene>
<dbReference type="PANTHER" id="PTHR43673:SF10">
    <property type="entry name" value="NADH DEHYDROGENASE_NAD(P)H NITROREDUCTASE XCC3605-RELATED"/>
    <property type="match status" value="1"/>
</dbReference>
<evidence type="ECO:0000259" key="3">
    <source>
        <dbReference type="Pfam" id="PF00881"/>
    </source>
</evidence>
<evidence type="ECO:0000313" key="5">
    <source>
        <dbReference type="Proteomes" id="UP000245125"/>
    </source>
</evidence>
<organism evidence="4 5">
    <name type="scientific">Candidatus Sulfobium mesophilum</name>
    <dbReference type="NCBI Taxonomy" id="2016548"/>
    <lineage>
        <taxon>Bacteria</taxon>
        <taxon>Pseudomonadati</taxon>
        <taxon>Nitrospirota</taxon>
        <taxon>Nitrospiria</taxon>
        <taxon>Nitrospirales</taxon>
        <taxon>Nitrospiraceae</taxon>
        <taxon>Candidatus Sulfobium</taxon>
    </lineage>
</organism>
<dbReference type="Pfam" id="PF00881">
    <property type="entry name" value="Nitroreductase"/>
    <property type="match status" value="1"/>
</dbReference>
<evidence type="ECO:0000256" key="1">
    <source>
        <dbReference type="ARBA" id="ARBA00007118"/>
    </source>
</evidence>
<keyword evidence="5" id="KW-1185">Reference proteome</keyword>
<feature type="domain" description="Nitroreductase" evidence="3">
    <location>
        <begin position="7"/>
        <end position="161"/>
    </location>
</feature>
<dbReference type="InterPro" id="IPR000415">
    <property type="entry name" value="Nitroreductase-like"/>
</dbReference>
<proteinExistence type="inferred from homology"/>
<dbReference type="AlphaFoldDB" id="A0A2U3QDT8"/>
<evidence type="ECO:0000256" key="2">
    <source>
        <dbReference type="ARBA" id="ARBA00023002"/>
    </source>
</evidence>
<dbReference type="GO" id="GO:0016491">
    <property type="term" value="F:oxidoreductase activity"/>
    <property type="evidence" value="ECO:0007669"/>
    <property type="project" value="UniProtKB-KW"/>
</dbReference>
<accession>A0A2U3QDT8</accession>
<dbReference type="OrthoDB" id="9798230at2"/>
<dbReference type="SUPFAM" id="SSF55469">
    <property type="entry name" value="FMN-dependent nitroreductase-like"/>
    <property type="match status" value="1"/>
</dbReference>